<feature type="domain" description="HTH lysR-type" evidence="5">
    <location>
        <begin position="11"/>
        <end position="68"/>
    </location>
</feature>
<sequence>MASDSVHPLDVSTDDLRYLIAVARAGRMVSAATLLGVDHTTVRRRIDRLEAALGVRLLDRGADGWELTTIGREVATRAAGLENIVENVVGATSGSADEVRGTVRIVAPDGFGATFVTAALAAVQAEHPSITVELVTSTRPLSLRGAGFDLAITIGTTATSRLASEPLAAYALRLYASPGYVASHPPIRSVADLDAHPLVFYVDALLTVRELDLAPVLGGMRVGFGSTSVFAQLEATRQGAGIGLLHAFMAEPEPGLVAVLPDEVSFRLEFALSVRKEAADVEAVQLVRAALHREVARRSSELLPLN</sequence>
<comment type="similarity">
    <text evidence="1">Belongs to the LysR transcriptional regulatory family.</text>
</comment>
<keyword evidence="2" id="KW-0805">Transcription regulation</keyword>
<evidence type="ECO:0000259" key="5">
    <source>
        <dbReference type="PROSITE" id="PS50931"/>
    </source>
</evidence>
<dbReference type="InterPro" id="IPR036390">
    <property type="entry name" value="WH_DNA-bd_sf"/>
</dbReference>
<dbReference type="OrthoDB" id="570111at2"/>
<keyword evidence="3" id="KW-0238">DNA-binding</keyword>
<dbReference type="AlphaFoldDB" id="A0A2M9D3S1"/>
<dbReference type="GO" id="GO:0006351">
    <property type="term" value="P:DNA-templated transcription"/>
    <property type="evidence" value="ECO:0007669"/>
    <property type="project" value="TreeGrafter"/>
</dbReference>
<dbReference type="Proteomes" id="UP000231742">
    <property type="component" value="Unassembled WGS sequence"/>
</dbReference>
<dbReference type="SUPFAM" id="SSF46785">
    <property type="entry name" value="Winged helix' DNA-binding domain"/>
    <property type="match status" value="1"/>
</dbReference>
<protein>
    <submittedName>
        <fullName evidence="6">LysR family transcriptional regulator</fullName>
    </submittedName>
</protein>
<dbReference type="Gene3D" id="1.10.10.10">
    <property type="entry name" value="Winged helix-like DNA-binding domain superfamily/Winged helix DNA-binding domain"/>
    <property type="match status" value="1"/>
</dbReference>
<dbReference type="PANTHER" id="PTHR30537:SF3">
    <property type="entry name" value="TRANSCRIPTIONAL REGULATORY PROTEIN"/>
    <property type="match status" value="1"/>
</dbReference>
<evidence type="ECO:0000256" key="4">
    <source>
        <dbReference type="ARBA" id="ARBA00023163"/>
    </source>
</evidence>
<dbReference type="GO" id="GO:0003700">
    <property type="term" value="F:DNA-binding transcription factor activity"/>
    <property type="evidence" value="ECO:0007669"/>
    <property type="project" value="InterPro"/>
</dbReference>
<evidence type="ECO:0000313" key="7">
    <source>
        <dbReference type="Proteomes" id="UP000231742"/>
    </source>
</evidence>
<dbReference type="InterPro" id="IPR000847">
    <property type="entry name" value="LysR_HTH_N"/>
</dbReference>
<dbReference type="RefSeq" id="WP_100389706.1">
    <property type="nucleotide sequence ID" value="NZ_BMZU01000003.1"/>
</dbReference>
<dbReference type="Gene3D" id="3.40.190.290">
    <property type="match status" value="1"/>
</dbReference>
<keyword evidence="4" id="KW-0804">Transcription</keyword>
<evidence type="ECO:0000313" key="6">
    <source>
        <dbReference type="EMBL" id="PJJ78683.1"/>
    </source>
</evidence>
<dbReference type="PROSITE" id="PS50931">
    <property type="entry name" value="HTH_LYSR"/>
    <property type="match status" value="1"/>
</dbReference>
<dbReference type="InterPro" id="IPR005119">
    <property type="entry name" value="LysR_subst-bd"/>
</dbReference>
<dbReference type="GO" id="GO:0043565">
    <property type="term" value="F:sequence-specific DNA binding"/>
    <property type="evidence" value="ECO:0007669"/>
    <property type="project" value="TreeGrafter"/>
</dbReference>
<evidence type="ECO:0000256" key="3">
    <source>
        <dbReference type="ARBA" id="ARBA00023125"/>
    </source>
</evidence>
<keyword evidence="7" id="KW-1185">Reference proteome</keyword>
<evidence type="ECO:0000256" key="1">
    <source>
        <dbReference type="ARBA" id="ARBA00009437"/>
    </source>
</evidence>
<evidence type="ECO:0000256" key="2">
    <source>
        <dbReference type="ARBA" id="ARBA00023015"/>
    </source>
</evidence>
<dbReference type="SUPFAM" id="SSF53850">
    <property type="entry name" value="Periplasmic binding protein-like II"/>
    <property type="match status" value="1"/>
</dbReference>
<dbReference type="Pfam" id="PF03466">
    <property type="entry name" value="LysR_substrate"/>
    <property type="match status" value="1"/>
</dbReference>
<name>A0A2M9D3S1_9MICO</name>
<dbReference type="InterPro" id="IPR036388">
    <property type="entry name" value="WH-like_DNA-bd_sf"/>
</dbReference>
<dbReference type="PANTHER" id="PTHR30537">
    <property type="entry name" value="HTH-TYPE TRANSCRIPTIONAL REGULATOR"/>
    <property type="match status" value="1"/>
</dbReference>
<dbReference type="InterPro" id="IPR058163">
    <property type="entry name" value="LysR-type_TF_proteobact-type"/>
</dbReference>
<reference evidence="6 7" key="1">
    <citation type="submission" date="2017-11" db="EMBL/GenBank/DDBJ databases">
        <title>Genomic Encyclopedia of Archaeal and Bacterial Type Strains, Phase II (KMG-II): From Individual Species to Whole Genera.</title>
        <authorList>
            <person name="Goeker M."/>
        </authorList>
    </citation>
    <scope>NUCLEOTIDE SEQUENCE [LARGE SCALE GENOMIC DNA]</scope>
    <source>
        <strain evidence="6 7">DSM 16400</strain>
    </source>
</reference>
<proteinExistence type="inferred from homology"/>
<gene>
    <name evidence="6" type="ORF">CLV85_2261</name>
</gene>
<dbReference type="Pfam" id="PF00126">
    <property type="entry name" value="HTH_1"/>
    <property type="match status" value="1"/>
</dbReference>
<organism evidence="6 7">
    <name type="scientific">Salinibacterium amurskyense</name>
    <dbReference type="NCBI Taxonomy" id="205941"/>
    <lineage>
        <taxon>Bacteria</taxon>
        <taxon>Bacillati</taxon>
        <taxon>Actinomycetota</taxon>
        <taxon>Actinomycetes</taxon>
        <taxon>Micrococcales</taxon>
        <taxon>Microbacteriaceae</taxon>
        <taxon>Salinibacterium</taxon>
    </lineage>
</organism>
<dbReference type="EMBL" id="PGFH01000002">
    <property type="protein sequence ID" value="PJJ78683.1"/>
    <property type="molecule type" value="Genomic_DNA"/>
</dbReference>
<comment type="caution">
    <text evidence="6">The sequence shown here is derived from an EMBL/GenBank/DDBJ whole genome shotgun (WGS) entry which is preliminary data.</text>
</comment>
<accession>A0A2M9D3S1</accession>